<keyword evidence="2" id="KW-1185">Reference proteome</keyword>
<proteinExistence type="predicted"/>
<protein>
    <submittedName>
        <fullName evidence="1">Uncharacterized protein</fullName>
    </submittedName>
</protein>
<dbReference type="Proteomes" id="UP000000983">
    <property type="component" value="Segment"/>
</dbReference>
<organism evidence="1 2">
    <name type="scientific">Escherichia phage Stx2 II</name>
    <dbReference type="NCBI Taxonomy" id="194949"/>
    <lineage>
        <taxon>Viruses</taxon>
        <taxon>Duplodnaviria</taxon>
        <taxon>Heunggongvirae</taxon>
        <taxon>Uroviricota</taxon>
        <taxon>Caudoviricetes</taxon>
        <taxon>Sepvirinae</taxon>
        <taxon>Traversvirus</taxon>
        <taxon>Traversvirus II</taxon>
    </lineage>
</organism>
<evidence type="ECO:0000313" key="2">
    <source>
        <dbReference type="Proteomes" id="UP000000983"/>
    </source>
</evidence>
<evidence type="ECO:0000313" key="1">
    <source>
        <dbReference type="EMBL" id="BAC78054.1"/>
    </source>
</evidence>
<dbReference type="OrthoDB" id="30383at10239"/>
<dbReference type="RefSeq" id="NP_859317.1">
    <property type="nucleotide sequence ID" value="NC_004914.3"/>
</dbReference>
<dbReference type="EMBL" id="AP005154">
    <property type="protein sequence ID" value="BAC78054.1"/>
    <property type="molecule type" value="Genomic_DNA"/>
</dbReference>
<sequence length="249" mass="27741">MCSAWIEPQINVKRLAGRVMLTGAFLYLPLVFMPEADSLKHPQQFYLTLLFPQTVFISSDKSNTQPAPPPLLFLHLRMLQARSLIHLLLNIFKVIFRIQYCSSCCPQPCFGVLFFTLEAGNRFSELIVSVMKLSNLSHHSLTIVRTPQNILKRVHNTSALQAQDNVILFMNLNGPMLTALLCVVFSASYCNVQQLLFIALWLHQCDDIIAFIFHQFTSCGGSGSGIQCDGFHDAPGIIHPSLASGCPGM</sequence>
<dbReference type="GeneID" id="2653403"/>
<accession>Q7Y2Q9</accession>
<name>Q7Y2Q9_9CAUD</name>
<reference evidence="1 2" key="1">
    <citation type="journal article" date="2003" name="J. Bacteriol.">
        <title>Genome analysis of a novel Shiga toxin 1 (Stx1)-converting phage which is closely related to Stx2-converting phages but not to other Stx1-converting phages.</title>
        <authorList>
            <person name="Sato T."/>
            <person name="Shimizu T."/>
            <person name="Watarai M."/>
            <person name="Kobayashi M."/>
            <person name="Kano S."/>
            <person name="Hamabata T."/>
            <person name="Takeda Y."/>
            <person name="Yamasaki S."/>
        </authorList>
    </citation>
    <scope>NUCLEOTIDE SEQUENCE</scope>
    <source>
        <strain evidence="1">Stx2 phage-II</strain>
    </source>
</reference>
<dbReference type="KEGG" id="vg:2653403"/>